<accession>A0A6J7DI21</accession>
<organism evidence="1">
    <name type="scientific">freshwater metagenome</name>
    <dbReference type="NCBI Taxonomy" id="449393"/>
    <lineage>
        <taxon>unclassified sequences</taxon>
        <taxon>metagenomes</taxon>
        <taxon>ecological metagenomes</taxon>
    </lineage>
</organism>
<gene>
    <name evidence="1" type="ORF">UFOPK3417_00724</name>
</gene>
<reference evidence="1" key="1">
    <citation type="submission" date="2020-05" db="EMBL/GenBank/DDBJ databases">
        <authorList>
            <person name="Chiriac C."/>
            <person name="Salcher M."/>
            <person name="Ghai R."/>
            <person name="Kavagutti S V."/>
        </authorList>
    </citation>
    <scope>NUCLEOTIDE SEQUENCE</scope>
</reference>
<protein>
    <submittedName>
        <fullName evidence="1">Unannotated protein</fullName>
    </submittedName>
</protein>
<sequence>MRSRRPGKSGAVQSEPFEACGFAPSNMMNCVRSRSGTGTVTEPNMMLEVISFGRWSTVEAEKRLREPRPWMRFRLNIIGARLCAPGLPR</sequence>
<dbReference type="EMBL" id="CAFBLR010000053">
    <property type="protein sequence ID" value="CAB4870632.1"/>
    <property type="molecule type" value="Genomic_DNA"/>
</dbReference>
<proteinExistence type="predicted"/>
<dbReference type="AlphaFoldDB" id="A0A6J7DI21"/>
<evidence type="ECO:0000313" key="1">
    <source>
        <dbReference type="EMBL" id="CAB4870632.1"/>
    </source>
</evidence>
<name>A0A6J7DI21_9ZZZZ</name>